<evidence type="ECO:0000313" key="2">
    <source>
        <dbReference type="Proteomes" id="UP001220256"/>
    </source>
</evidence>
<gene>
    <name evidence="1" type="ORF">N7505_007687</name>
</gene>
<reference evidence="1 2" key="1">
    <citation type="journal article" date="2023" name="IMA Fungus">
        <title>Comparative genomic study of the Penicillium genus elucidates a diverse pangenome and 15 lateral gene transfer events.</title>
        <authorList>
            <person name="Petersen C."/>
            <person name="Sorensen T."/>
            <person name="Nielsen M.R."/>
            <person name="Sondergaard T.E."/>
            <person name="Sorensen J.L."/>
            <person name="Fitzpatrick D.A."/>
            <person name="Frisvad J.C."/>
            <person name="Nielsen K.L."/>
        </authorList>
    </citation>
    <scope>NUCLEOTIDE SEQUENCE [LARGE SCALE GENOMIC DNA]</scope>
    <source>
        <strain evidence="1 2">IBT 3361</strain>
    </source>
</reference>
<name>A0ABQ8WH14_PENCH</name>
<evidence type="ECO:0000313" key="1">
    <source>
        <dbReference type="EMBL" id="KAJ5264894.1"/>
    </source>
</evidence>
<sequence length="73" mass="8103">MSSRLPEVLRVNNFWGVASAISTALPPKLSTADTRHRDIARNTENIARVQKNIRICVWRKGLARQGNFSGKAG</sequence>
<proteinExistence type="predicted"/>
<dbReference type="Proteomes" id="UP001220256">
    <property type="component" value="Unassembled WGS sequence"/>
</dbReference>
<accession>A0ABQ8WH14</accession>
<organism evidence="1 2">
    <name type="scientific">Penicillium chrysogenum</name>
    <name type="common">Penicillium notatum</name>
    <dbReference type="NCBI Taxonomy" id="5076"/>
    <lineage>
        <taxon>Eukaryota</taxon>
        <taxon>Fungi</taxon>
        <taxon>Dikarya</taxon>
        <taxon>Ascomycota</taxon>
        <taxon>Pezizomycotina</taxon>
        <taxon>Eurotiomycetes</taxon>
        <taxon>Eurotiomycetidae</taxon>
        <taxon>Eurotiales</taxon>
        <taxon>Aspergillaceae</taxon>
        <taxon>Penicillium</taxon>
        <taxon>Penicillium chrysogenum species complex</taxon>
    </lineage>
</organism>
<keyword evidence="2" id="KW-1185">Reference proteome</keyword>
<dbReference type="EMBL" id="JAPVEB010000004">
    <property type="protein sequence ID" value="KAJ5264894.1"/>
    <property type="molecule type" value="Genomic_DNA"/>
</dbReference>
<comment type="caution">
    <text evidence="1">The sequence shown here is derived from an EMBL/GenBank/DDBJ whole genome shotgun (WGS) entry which is preliminary data.</text>
</comment>
<protein>
    <submittedName>
        <fullName evidence="1">Uncharacterized protein</fullName>
    </submittedName>
</protein>